<dbReference type="Gene3D" id="3.30.360.10">
    <property type="entry name" value="Dihydrodipicolinate Reductase, domain 2"/>
    <property type="match status" value="1"/>
</dbReference>
<accession>A0A1B9G1C3</accession>
<feature type="domain" description="Gfo/Idh/MocA-like oxidoreductase N-terminal" evidence="1">
    <location>
        <begin position="61"/>
        <end position="170"/>
    </location>
</feature>
<protein>
    <submittedName>
        <fullName evidence="3">Oxidoreductase</fullName>
    </submittedName>
</protein>
<dbReference type="SUPFAM" id="SSF51735">
    <property type="entry name" value="NAD(P)-binding Rossmann-fold domains"/>
    <property type="match status" value="1"/>
</dbReference>
<dbReference type="InterPro" id="IPR000683">
    <property type="entry name" value="Gfo/Idh/MocA-like_OxRdtase_N"/>
</dbReference>
<dbReference type="InterPro" id="IPR051450">
    <property type="entry name" value="Gfo/Idh/MocA_Oxidoreductases"/>
</dbReference>
<organism evidence="3">
    <name type="scientific">Kwoniella bestiolae CBS 10118</name>
    <dbReference type="NCBI Taxonomy" id="1296100"/>
    <lineage>
        <taxon>Eukaryota</taxon>
        <taxon>Fungi</taxon>
        <taxon>Dikarya</taxon>
        <taxon>Basidiomycota</taxon>
        <taxon>Agaricomycotina</taxon>
        <taxon>Tremellomycetes</taxon>
        <taxon>Tremellales</taxon>
        <taxon>Cryptococcaceae</taxon>
        <taxon>Kwoniella</taxon>
    </lineage>
</organism>
<sequence>MSAQNKAKLSGRVAIVGTGHRARIIPLDDSEELQDKIQSEVGKVVWWTLILSLMSAQLYTHSIATRPSLELVALCDTNPDRMDHHNGLLKEHGRPEAKKYAAEDFNKMLDTENLDILVVTTIDFTHDLYIVPAVKKGIKVLTEKPMTTDVEKCKKILSAVEENNGSVQVLFNYRYNPVHWKVAEVIAEGKIGNVKSVHFEWLLDTVHGADYFRRWHRYKNKSGGLMVHKSSHHFDLVNFWIQSKPASVFGMGALSFYGTEQGKKSGWARDYDRARGSKAAEDDPFAIHLEDDQGLKALYHDAEHVDNYHRDMNVFADDITIEDDMSVLVHYESGVNMTYHLTAYSPWEGYRVMFNGDQGRLEVECIESTHRVPSKKGGGAEGVVHGEKALKNEGHNKITLQKLWGEKEDVPFVWATGGHGGGDEAMLDQIFGPVPGQEEHKSPINRLSADQTDGALAMAVGLAANESFKTGKLVEIKELLGRQL</sequence>
<dbReference type="Pfam" id="PF02894">
    <property type="entry name" value="GFO_IDH_MocA_C"/>
    <property type="match status" value="1"/>
</dbReference>
<dbReference type="AlphaFoldDB" id="A0A1B9G1C3"/>
<proteinExistence type="predicted"/>
<gene>
    <name evidence="3" type="ORF">I302_06285</name>
</gene>
<dbReference type="PANTHER" id="PTHR43377">
    <property type="entry name" value="BILIVERDIN REDUCTASE A"/>
    <property type="match status" value="1"/>
</dbReference>
<dbReference type="SUPFAM" id="SSF55347">
    <property type="entry name" value="Glyceraldehyde-3-phosphate dehydrogenase-like, C-terminal domain"/>
    <property type="match status" value="1"/>
</dbReference>
<dbReference type="EMBL" id="KI894022">
    <property type="protein sequence ID" value="OCF24824.1"/>
    <property type="molecule type" value="Genomic_DNA"/>
</dbReference>
<dbReference type="VEuPathDB" id="FungiDB:I302_06285"/>
<feature type="domain" description="Gfo/Idh/MocA-like oxidoreductase C-terminal" evidence="2">
    <location>
        <begin position="184"/>
        <end position="474"/>
    </location>
</feature>
<dbReference type="InterPro" id="IPR036291">
    <property type="entry name" value="NAD(P)-bd_dom_sf"/>
</dbReference>
<dbReference type="GO" id="GO:0000166">
    <property type="term" value="F:nucleotide binding"/>
    <property type="evidence" value="ECO:0007669"/>
    <property type="project" value="InterPro"/>
</dbReference>
<dbReference type="PANTHER" id="PTHR43377:SF2">
    <property type="entry name" value="BINDING ROSSMANN FOLD OXIDOREDUCTASE, PUTATIVE (AFU_ORTHOLOGUE AFUA_4G00560)-RELATED"/>
    <property type="match status" value="1"/>
</dbReference>
<dbReference type="OrthoDB" id="408743at2759"/>
<dbReference type="Gene3D" id="3.40.50.720">
    <property type="entry name" value="NAD(P)-binding Rossmann-like Domain"/>
    <property type="match status" value="1"/>
</dbReference>
<dbReference type="InterPro" id="IPR004104">
    <property type="entry name" value="Gfo/Idh/MocA-like_OxRdtase_C"/>
</dbReference>
<evidence type="ECO:0000313" key="3">
    <source>
        <dbReference type="EMBL" id="OCF24824.1"/>
    </source>
</evidence>
<dbReference type="Pfam" id="PF01408">
    <property type="entry name" value="GFO_IDH_MocA"/>
    <property type="match status" value="1"/>
</dbReference>
<evidence type="ECO:0000259" key="2">
    <source>
        <dbReference type="Pfam" id="PF02894"/>
    </source>
</evidence>
<reference evidence="3" key="2">
    <citation type="submission" date="2014-01" db="EMBL/GenBank/DDBJ databases">
        <title>Evolution of pathogenesis and genome organization in the Tremellales.</title>
        <authorList>
            <person name="Cuomo C."/>
            <person name="Litvintseva A."/>
            <person name="Heitman J."/>
            <person name="Chen Y."/>
            <person name="Sun S."/>
            <person name="Springer D."/>
            <person name="Dromer F."/>
            <person name="Young S."/>
            <person name="Zeng Q."/>
            <person name="Chapman S."/>
            <person name="Gujja S."/>
            <person name="Saif S."/>
            <person name="Birren B."/>
        </authorList>
    </citation>
    <scope>NUCLEOTIDE SEQUENCE</scope>
    <source>
        <strain evidence="3">CBS 10118</strain>
    </source>
</reference>
<name>A0A1B9G1C3_9TREE</name>
<dbReference type="STRING" id="1296100.A0A1B9G1C3"/>
<evidence type="ECO:0000259" key="1">
    <source>
        <dbReference type="Pfam" id="PF01408"/>
    </source>
</evidence>
<reference evidence="3" key="1">
    <citation type="submission" date="2013-07" db="EMBL/GenBank/DDBJ databases">
        <title>The Genome Sequence of Cryptococcus bestiolae CBS10118.</title>
        <authorList>
            <consortium name="The Broad Institute Genome Sequencing Platform"/>
            <person name="Cuomo C."/>
            <person name="Litvintseva A."/>
            <person name="Chen Y."/>
            <person name="Heitman J."/>
            <person name="Sun S."/>
            <person name="Springer D."/>
            <person name="Dromer F."/>
            <person name="Young S.K."/>
            <person name="Zeng Q."/>
            <person name="Gargeya S."/>
            <person name="Fitzgerald M."/>
            <person name="Abouelleil A."/>
            <person name="Alvarado L."/>
            <person name="Berlin A.M."/>
            <person name="Chapman S.B."/>
            <person name="Dewar J."/>
            <person name="Goldberg J."/>
            <person name="Griggs A."/>
            <person name="Gujja S."/>
            <person name="Hansen M."/>
            <person name="Howarth C."/>
            <person name="Imamovic A."/>
            <person name="Larimer J."/>
            <person name="McCowan C."/>
            <person name="Murphy C."/>
            <person name="Pearson M."/>
            <person name="Priest M."/>
            <person name="Roberts A."/>
            <person name="Saif S."/>
            <person name="Shea T."/>
            <person name="Sykes S."/>
            <person name="Wortman J."/>
            <person name="Nusbaum C."/>
            <person name="Birren B."/>
        </authorList>
    </citation>
    <scope>NUCLEOTIDE SEQUENCE [LARGE SCALE GENOMIC DNA]</scope>
    <source>
        <strain evidence="3">CBS 10118</strain>
    </source>
</reference>